<keyword evidence="3" id="KW-1185">Reference proteome</keyword>
<feature type="compositionally biased region" description="Polar residues" evidence="1">
    <location>
        <begin position="29"/>
        <end position="50"/>
    </location>
</feature>
<proteinExistence type="predicted"/>
<name>A0ABQ9IEA3_9NEOP</name>
<feature type="region of interest" description="Disordered" evidence="1">
    <location>
        <begin position="29"/>
        <end position="62"/>
    </location>
</feature>
<dbReference type="Proteomes" id="UP001159363">
    <property type="component" value="Chromosome 2"/>
</dbReference>
<organism evidence="2 3">
    <name type="scientific">Dryococelus australis</name>
    <dbReference type="NCBI Taxonomy" id="614101"/>
    <lineage>
        <taxon>Eukaryota</taxon>
        <taxon>Metazoa</taxon>
        <taxon>Ecdysozoa</taxon>
        <taxon>Arthropoda</taxon>
        <taxon>Hexapoda</taxon>
        <taxon>Insecta</taxon>
        <taxon>Pterygota</taxon>
        <taxon>Neoptera</taxon>
        <taxon>Polyneoptera</taxon>
        <taxon>Phasmatodea</taxon>
        <taxon>Verophasmatodea</taxon>
        <taxon>Anareolatae</taxon>
        <taxon>Phasmatidae</taxon>
        <taxon>Eurycanthinae</taxon>
        <taxon>Dryococelus</taxon>
    </lineage>
</organism>
<protein>
    <submittedName>
        <fullName evidence="2">Uncharacterized protein</fullName>
    </submittedName>
</protein>
<gene>
    <name evidence="2" type="ORF">PR048_007207</name>
</gene>
<comment type="caution">
    <text evidence="2">The sequence shown here is derived from an EMBL/GenBank/DDBJ whole genome shotgun (WGS) entry which is preliminary data.</text>
</comment>
<evidence type="ECO:0000313" key="3">
    <source>
        <dbReference type="Proteomes" id="UP001159363"/>
    </source>
</evidence>
<accession>A0ABQ9IEA3</accession>
<dbReference type="EMBL" id="JARBHB010000002">
    <property type="protein sequence ID" value="KAJ8894550.1"/>
    <property type="molecule type" value="Genomic_DNA"/>
</dbReference>
<evidence type="ECO:0000313" key="2">
    <source>
        <dbReference type="EMBL" id="KAJ8894550.1"/>
    </source>
</evidence>
<reference evidence="2 3" key="1">
    <citation type="submission" date="2023-02" db="EMBL/GenBank/DDBJ databases">
        <title>LHISI_Scaffold_Assembly.</title>
        <authorList>
            <person name="Stuart O.P."/>
            <person name="Cleave R."/>
            <person name="Magrath M.J.L."/>
            <person name="Mikheyev A.S."/>
        </authorList>
    </citation>
    <scope>NUCLEOTIDE SEQUENCE [LARGE SCALE GENOMIC DNA]</scope>
    <source>
        <strain evidence="2">Daus_M_001</strain>
        <tissue evidence="2">Leg muscle</tissue>
    </source>
</reference>
<sequence length="731" mass="82658">MASFTNDMSERRSPIHAWYLLLGGSTTNTEPFATRGNQSDTRPSPRASHSQSEERARPHQRNRLAWLNYSPPAYANRIRFPAGSLPDYRMWESCRKMPLAGGFSRGYPDKVDLKRLYTEVAYAIGSEFIRHALDDSAPIADFQGNKKRILYCQMWGDTGATANEQTSEDKIYLKLLYTEVAYAIGSEFIRHALDISAPIANLQGNKKRILYCQMRGNTGATANEQTSEDGNTARLARRSYEALGVRVRVARIAPSLLDIGRRGELILCQESVPLSYASLPHSIKAQNTLVLYGVDTATCSENCTAHVNMASPISNMLQLCPPIRAWEPTCQSPNPTRGKYFPACSRQSLETCKLRVLSFGIRLNSTVLYVVEPESFLHWLQRRCEATPFLTELHVIGAHNCKAVQLLEQGYQNVSDKLVYLCNTQKSLPIRDEFVHQNLANQRMAIAASNEFRITTYTVEPMEQRHYTKQKLLTNVRLVIGERSREMEDPRGGYGDLSSRLDNKTCNNSNDPVTKVVLNHSALQHNLLAENWKIHEFNDLQARLYSRMYKYVDINCTLVVCCHSGRRLLGQPSPGGVKHCVDQWLNTLAASFRAVGVYKRERERERERDLPVMAANEQVTYARNVFTFVMPKAAHIIGYGGRPRLRHMLSRRLLAVAGTARSPACLNVVPRRNYMMVPLMGVCSFSDWLREGLDTGLVSNWLLRVAESSLLAMLLGIRNVICLLIRPEFTK</sequence>
<evidence type="ECO:0000256" key="1">
    <source>
        <dbReference type="SAM" id="MobiDB-lite"/>
    </source>
</evidence>